<reference evidence="2 3" key="1">
    <citation type="journal article" date="2024" name="Genome Biol. Evol.">
        <title>Chromosome-level genome assembly of the viviparous eelpout Zoarces viviparus.</title>
        <authorList>
            <person name="Fuhrmann N."/>
            <person name="Brasseur M.V."/>
            <person name="Bakowski C.E."/>
            <person name="Podsiadlowski L."/>
            <person name="Prost S."/>
            <person name="Krehenwinkel H."/>
            <person name="Mayer C."/>
        </authorList>
    </citation>
    <scope>NUCLEOTIDE SEQUENCE [LARGE SCALE GENOMIC DNA]</scope>
    <source>
        <strain evidence="2">NO-MEL_2022_Ind0_liver</strain>
    </source>
</reference>
<feature type="transmembrane region" description="Helical" evidence="1">
    <location>
        <begin position="31"/>
        <end position="49"/>
    </location>
</feature>
<dbReference type="Proteomes" id="UP001488805">
    <property type="component" value="Unassembled WGS sequence"/>
</dbReference>
<comment type="caution">
    <text evidence="2">The sequence shown here is derived from an EMBL/GenBank/DDBJ whole genome shotgun (WGS) entry which is preliminary data.</text>
</comment>
<evidence type="ECO:0000313" key="2">
    <source>
        <dbReference type="EMBL" id="KAK9541103.1"/>
    </source>
</evidence>
<feature type="transmembrane region" description="Helical" evidence="1">
    <location>
        <begin position="7"/>
        <end position="25"/>
    </location>
</feature>
<name>A0AAW1G341_ZOAVI</name>
<keyword evidence="3" id="KW-1185">Reference proteome</keyword>
<accession>A0AAW1G341</accession>
<keyword evidence="1" id="KW-0472">Membrane</keyword>
<keyword evidence="1" id="KW-1133">Transmembrane helix</keyword>
<evidence type="ECO:0000313" key="3">
    <source>
        <dbReference type="Proteomes" id="UP001488805"/>
    </source>
</evidence>
<organism evidence="2 3">
    <name type="scientific">Zoarces viviparus</name>
    <name type="common">Viviparous eelpout</name>
    <name type="synonym">Blennius viviparus</name>
    <dbReference type="NCBI Taxonomy" id="48416"/>
    <lineage>
        <taxon>Eukaryota</taxon>
        <taxon>Metazoa</taxon>
        <taxon>Chordata</taxon>
        <taxon>Craniata</taxon>
        <taxon>Vertebrata</taxon>
        <taxon>Euteleostomi</taxon>
        <taxon>Actinopterygii</taxon>
        <taxon>Neopterygii</taxon>
        <taxon>Teleostei</taxon>
        <taxon>Neoteleostei</taxon>
        <taxon>Acanthomorphata</taxon>
        <taxon>Eupercaria</taxon>
        <taxon>Perciformes</taxon>
        <taxon>Cottioidei</taxon>
        <taxon>Zoarcales</taxon>
        <taxon>Zoarcidae</taxon>
        <taxon>Zoarcinae</taxon>
        <taxon>Zoarces</taxon>
    </lineage>
</organism>
<keyword evidence="1" id="KW-0812">Transmembrane</keyword>
<protein>
    <recommendedName>
        <fullName evidence="4">Secreted protein</fullName>
    </recommendedName>
</protein>
<sequence>MPVVPTPIILMVSVPTLIALMKLVSMVNLPTAALLLPANVTPIATMFMMNRMTIATMTRHMWIDLTMIRIALSNRASLHNPMVPHLLISLPKFFLPLLNLP</sequence>
<proteinExistence type="predicted"/>
<dbReference type="EMBL" id="JBCEZU010000002">
    <property type="protein sequence ID" value="KAK9541103.1"/>
    <property type="molecule type" value="Genomic_DNA"/>
</dbReference>
<evidence type="ECO:0008006" key="4">
    <source>
        <dbReference type="Google" id="ProtNLM"/>
    </source>
</evidence>
<evidence type="ECO:0000256" key="1">
    <source>
        <dbReference type="SAM" id="Phobius"/>
    </source>
</evidence>
<dbReference type="AlphaFoldDB" id="A0AAW1G341"/>
<gene>
    <name evidence="2" type="ORF">VZT92_001174</name>
</gene>